<dbReference type="PANTHER" id="PTHR42823:SF3">
    <property type="entry name" value="ATP SYNTHASE SUBUNIT A, CHLOROPLASTIC"/>
    <property type="match status" value="1"/>
</dbReference>
<name>A0ABU7MKQ7_9BACT</name>
<comment type="caution">
    <text evidence="12">The sequence shown here is derived from an EMBL/GenBank/DDBJ whole genome shotgun (WGS) entry which is preliminary data.</text>
</comment>
<dbReference type="NCBIfam" id="NF004487">
    <property type="entry name" value="PRK05815.3-5"/>
    <property type="match status" value="1"/>
</dbReference>
<feature type="transmembrane region" description="Helical" evidence="11">
    <location>
        <begin position="14"/>
        <end position="35"/>
    </location>
</feature>
<dbReference type="Proteomes" id="UP001344817">
    <property type="component" value="Unassembled WGS sequence"/>
</dbReference>
<evidence type="ECO:0000256" key="11">
    <source>
        <dbReference type="SAM" id="Phobius"/>
    </source>
</evidence>
<dbReference type="CDD" id="cd00310">
    <property type="entry name" value="ATP-synt_Fo_a_6"/>
    <property type="match status" value="1"/>
</dbReference>
<dbReference type="InterPro" id="IPR035908">
    <property type="entry name" value="F0_ATP_A_sf"/>
</dbReference>
<feature type="transmembrane region" description="Helical" evidence="11">
    <location>
        <begin position="198"/>
        <end position="222"/>
    </location>
</feature>
<sequence length="251" mass="28719">MWDRLISNWNQPQLLSLIVTVLVIIIFTLIVFFKLKKLKASEAPKGIVLISESFVSFFDNTFDDVMLNKLSKSRLYIFTLGVFLLIGNLVAIFGLEPIATSYSVPLTLGLATFIGIYVVGLIYNKLRFFIKFLKNPIDIIGQFTPLISISFRIYGNIIGGSTIVALIYFLAGYLWTLIPGLNNHEWFFFAPFVTPFLHLYFDLFGAVIQAYVFAMLTAAYWTNEIPVEEAEKTNKKRFKFLTLKKVKQTVY</sequence>
<feature type="transmembrane region" description="Helical" evidence="11">
    <location>
        <begin position="101"/>
        <end position="123"/>
    </location>
</feature>
<comment type="subcellular location">
    <subcellularLocation>
        <location evidence="1">Membrane</location>
        <topology evidence="1">Multi-pass membrane protein</topology>
    </subcellularLocation>
</comment>
<dbReference type="Gene3D" id="1.20.120.220">
    <property type="entry name" value="ATP synthase, F0 complex, subunit A"/>
    <property type="match status" value="1"/>
</dbReference>
<evidence type="ECO:0000256" key="2">
    <source>
        <dbReference type="ARBA" id="ARBA00006810"/>
    </source>
</evidence>
<feature type="transmembrane region" description="Helical" evidence="11">
    <location>
        <begin position="75"/>
        <end position="95"/>
    </location>
</feature>
<evidence type="ECO:0000256" key="4">
    <source>
        <dbReference type="ARBA" id="ARBA00022547"/>
    </source>
</evidence>
<dbReference type="SUPFAM" id="SSF81336">
    <property type="entry name" value="F1F0 ATP synthase subunit A"/>
    <property type="match status" value="1"/>
</dbReference>
<evidence type="ECO:0000256" key="6">
    <source>
        <dbReference type="ARBA" id="ARBA00022781"/>
    </source>
</evidence>
<keyword evidence="10" id="KW-0066">ATP synthesis</keyword>
<keyword evidence="5 11" id="KW-0812">Transmembrane</keyword>
<evidence type="ECO:0000256" key="8">
    <source>
        <dbReference type="ARBA" id="ARBA00023065"/>
    </source>
</evidence>
<keyword evidence="6" id="KW-0375">Hydrogen ion transport</keyword>
<reference evidence="12" key="1">
    <citation type="submission" date="2024-01" db="EMBL/GenBank/DDBJ databases">
        <title>Genome sequence of Mycoplasma ciconiae type strain DSM 25251.</title>
        <authorList>
            <person name="Spergser J."/>
        </authorList>
    </citation>
    <scope>NUCLEOTIDE SEQUENCE [LARGE SCALE GENOMIC DNA]</scope>
    <source>
        <strain evidence="12">DSM 25251</strain>
    </source>
</reference>
<dbReference type="InterPro" id="IPR000568">
    <property type="entry name" value="ATP_synth_F0_asu"/>
</dbReference>
<dbReference type="EMBL" id="JAZDWZ010000002">
    <property type="protein sequence ID" value="MEE3928107.1"/>
    <property type="molecule type" value="Genomic_DNA"/>
</dbReference>
<dbReference type="Pfam" id="PF00119">
    <property type="entry name" value="ATP-synt_A"/>
    <property type="match status" value="1"/>
</dbReference>
<keyword evidence="3" id="KW-0813">Transport</keyword>
<gene>
    <name evidence="12" type="ORF">V2E24_00755</name>
</gene>
<keyword evidence="7 11" id="KW-1133">Transmembrane helix</keyword>
<protein>
    <submittedName>
        <fullName evidence="12">F0F1 ATP synthase subunit A</fullName>
    </submittedName>
</protein>
<comment type="similarity">
    <text evidence="2">Belongs to the ATPase A chain family.</text>
</comment>
<dbReference type="RefSeq" id="WP_330500519.1">
    <property type="nucleotide sequence ID" value="NZ_JAZDWZ010000002.1"/>
</dbReference>
<evidence type="ECO:0000256" key="7">
    <source>
        <dbReference type="ARBA" id="ARBA00022989"/>
    </source>
</evidence>
<feature type="transmembrane region" description="Helical" evidence="11">
    <location>
        <begin position="153"/>
        <end position="178"/>
    </location>
</feature>
<keyword evidence="4" id="KW-0138">CF(0)</keyword>
<evidence type="ECO:0000256" key="5">
    <source>
        <dbReference type="ARBA" id="ARBA00022692"/>
    </source>
</evidence>
<dbReference type="InterPro" id="IPR045082">
    <property type="entry name" value="ATP_syn_F0_a_bact/chloroplast"/>
</dbReference>
<evidence type="ECO:0000256" key="9">
    <source>
        <dbReference type="ARBA" id="ARBA00023136"/>
    </source>
</evidence>
<evidence type="ECO:0000313" key="13">
    <source>
        <dbReference type="Proteomes" id="UP001344817"/>
    </source>
</evidence>
<dbReference type="PRINTS" id="PR00123">
    <property type="entry name" value="ATPASEA"/>
</dbReference>
<organism evidence="12 13">
    <name type="scientific">Mycoplasmopsis ciconiae</name>
    <dbReference type="NCBI Taxonomy" id="561067"/>
    <lineage>
        <taxon>Bacteria</taxon>
        <taxon>Bacillati</taxon>
        <taxon>Mycoplasmatota</taxon>
        <taxon>Mycoplasmoidales</taxon>
        <taxon>Metamycoplasmataceae</taxon>
        <taxon>Mycoplasmopsis</taxon>
    </lineage>
</organism>
<evidence type="ECO:0000256" key="10">
    <source>
        <dbReference type="ARBA" id="ARBA00023310"/>
    </source>
</evidence>
<proteinExistence type="inferred from homology"/>
<evidence type="ECO:0000256" key="3">
    <source>
        <dbReference type="ARBA" id="ARBA00022448"/>
    </source>
</evidence>
<evidence type="ECO:0000256" key="1">
    <source>
        <dbReference type="ARBA" id="ARBA00004141"/>
    </source>
</evidence>
<dbReference type="PANTHER" id="PTHR42823">
    <property type="entry name" value="ATP SYNTHASE SUBUNIT A, CHLOROPLASTIC"/>
    <property type="match status" value="1"/>
</dbReference>
<evidence type="ECO:0000313" key="12">
    <source>
        <dbReference type="EMBL" id="MEE3928107.1"/>
    </source>
</evidence>
<keyword evidence="9 11" id="KW-0472">Membrane</keyword>
<accession>A0ABU7MKQ7</accession>
<keyword evidence="8" id="KW-0406">Ion transport</keyword>
<keyword evidence="13" id="KW-1185">Reference proteome</keyword>